<name>F9U6I7_9GAMM</name>
<protein>
    <recommendedName>
        <fullName evidence="3">Esterase</fullName>
    </recommendedName>
</protein>
<sequence>MRLEPGQRPHDDLKAMLVYIHGLNSSSRSFKANRLRTSLDPHPVVAIDYPAHRPADAVAALSDFFTTLLGRHEGIAPAVVGSSMGGFYGQYLARRFRFSHLFMINPALTPWSLFREHIGEVMTTADGERYRVSEALIESTRPYGIAEPCDGTPSTLFLDRGDEVIDARIAEHLYAGCGRLMVWEGGDHAFQHLDEAIETIREHLNRARRGLDAIDRTSP</sequence>
<dbReference type="SUPFAM" id="SSF53474">
    <property type="entry name" value="alpha/beta-Hydrolases"/>
    <property type="match status" value="1"/>
</dbReference>
<accession>F9U6I7</accession>
<gene>
    <name evidence="1" type="ORF">ThimaDRAFT_0538</name>
</gene>
<dbReference type="EMBL" id="AFWV01000002">
    <property type="protein sequence ID" value="EGV19863.1"/>
    <property type="molecule type" value="Genomic_DNA"/>
</dbReference>
<dbReference type="AlphaFoldDB" id="F9U6I7"/>
<keyword evidence="2" id="KW-1185">Reference proteome</keyword>
<proteinExistence type="predicted"/>
<dbReference type="InterPro" id="IPR008886">
    <property type="entry name" value="UPF0227/Esterase_YqiA"/>
</dbReference>
<evidence type="ECO:0000313" key="1">
    <source>
        <dbReference type="EMBL" id="EGV19863.1"/>
    </source>
</evidence>
<dbReference type="InterPro" id="IPR029058">
    <property type="entry name" value="AB_hydrolase_fold"/>
</dbReference>
<dbReference type="STRING" id="768671.ThimaDRAFT_0538"/>
<dbReference type="PANTHER" id="PTHR35602:SF3">
    <property type="entry name" value="ESTERASE YQIA"/>
    <property type="match status" value="1"/>
</dbReference>
<dbReference type="PANTHER" id="PTHR35602">
    <property type="entry name" value="ESTERASE YQIA-RELATED"/>
    <property type="match status" value="1"/>
</dbReference>
<dbReference type="Proteomes" id="UP000005459">
    <property type="component" value="Unassembled WGS sequence"/>
</dbReference>
<evidence type="ECO:0008006" key="3">
    <source>
        <dbReference type="Google" id="ProtNLM"/>
    </source>
</evidence>
<organism evidence="1 2">
    <name type="scientific">Thiocapsa marina 5811</name>
    <dbReference type="NCBI Taxonomy" id="768671"/>
    <lineage>
        <taxon>Bacteria</taxon>
        <taxon>Pseudomonadati</taxon>
        <taxon>Pseudomonadota</taxon>
        <taxon>Gammaproteobacteria</taxon>
        <taxon>Chromatiales</taxon>
        <taxon>Chromatiaceae</taxon>
        <taxon>Thiocapsa</taxon>
    </lineage>
</organism>
<evidence type="ECO:0000313" key="2">
    <source>
        <dbReference type="Proteomes" id="UP000005459"/>
    </source>
</evidence>
<reference evidence="1 2" key="1">
    <citation type="submission" date="2011-06" db="EMBL/GenBank/DDBJ databases">
        <title>The draft genome of Thiocapsa marina 5811.</title>
        <authorList>
            <consortium name="US DOE Joint Genome Institute (JGI-PGF)"/>
            <person name="Lucas S."/>
            <person name="Han J."/>
            <person name="Cheng J.-F."/>
            <person name="Goodwin L."/>
            <person name="Pitluck S."/>
            <person name="Peters L."/>
            <person name="Land M.L."/>
            <person name="Hauser L."/>
            <person name="Vogl K."/>
            <person name="Liu Z."/>
            <person name="Imhoff J."/>
            <person name="Thiel V."/>
            <person name="Frigaard N.-U."/>
            <person name="Bryant D."/>
            <person name="Woyke T.J."/>
        </authorList>
    </citation>
    <scope>NUCLEOTIDE SEQUENCE [LARGE SCALE GENOMIC DNA]</scope>
    <source>
        <strain evidence="1 2">5811</strain>
    </source>
</reference>
<dbReference type="eggNOG" id="COG3150">
    <property type="taxonomic scope" value="Bacteria"/>
</dbReference>
<dbReference type="Pfam" id="PF05728">
    <property type="entry name" value="UPF0227"/>
    <property type="match status" value="1"/>
</dbReference>
<dbReference type="Gene3D" id="3.40.50.1820">
    <property type="entry name" value="alpha/beta hydrolase"/>
    <property type="match status" value="1"/>
</dbReference>
<dbReference type="ESTHER" id="9gamm-f9u6i7">
    <property type="family name" value="abh_upf00227"/>
</dbReference>